<evidence type="ECO:0000313" key="3">
    <source>
        <dbReference type="Proteomes" id="UP001153069"/>
    </source>
</evidence>
<dbReference type="Proteomes" id="UP001153069">
    <property type="component" value="Unassembled WGS sequence"/>
</dbReference>
<sequence>MEQQGAKTTVNIVLGGFGEIATKAHLPAIQRSDNNFRLVAIVDPNRDAALERLSHFSLSEEDIGVYQSLSSCLQDCNHYDIDAVAVCTPSTVTLDLALVAIRAGKHVLVEKPPGDWRRLREIKQMAEGQQLAFFTAYHTAACVGYPLAKSWLNKNLDSLQKVHVTWKESVKKWHPGQIWVTRKGTSAVQGCDGVLDIVFNPLSLLYALLGPLTYQESNLEVPKNWETPIAGSFNLIAANNDKGIPVTGDFAWNYEPASGAGPGEIWTIDFESSNSSVMSLQDGGNQEYVDSERVTSEPTAPYPLKPEYENIYRTFANLIETSTSSVDDTTPKLLEEIQGNAEIRSGPPYEL</sequence>
<organism evidence="2 3">
    <name type="scientific">Seminavis robusta</name>
    <dbReference type="NCBI Taxonomy" id="568900"/>
    <lineage>
        <taxon>Eukaryota</taxon>
        <taxon>Sar</taxon>
        <taxon>Stramenopiles</taxon>
        <taxon>Ochrophyta</taxon>
        <taxon>Bacillariophyta</taxon>
        <taxon>Bacillariophyceae</taxon>
        <taxon>Bacillariophycidae</taxon>
        <taxon>Naviculales</taxon>
        <taxon>Naviculaceae</taxon>
        <taxon>Seminavis</taxon>
    </lineage>
</organism>
<comment type="caution">
    <text evidence="2">The sequence shown here is derived from an EMBL/GenBank/DDBJ whole genome shotgun (WGS) entry which is preliminary data.</text>
</comment>
<gene>
    <name evidence="2" type="ORF">SEMRO_360_G126240.1</name>
</gene>
<keyword evidence="3" id="KW-1185">Reference proteome</keyword>
<dbReference type="EMBL" id="CAICTM010000359">
    <property type="protein sequence ID" value="CAB9508773.1"/>
    <property type="molecule type" value="Genomic_DNA"/>
</dbReference>
<feature type="domain" description="Gfo/Idh/MocA-like oxidoreductase N-terminal" evidence="1">
    <location>
        <begin position="11"/>
        <end position="135"/>
    </location>
</feature>
<dbReference type="InterPro" id="IPR000683">
    <property type="entry name" value="Gfo/Idh/MocA-like_OxRdtase_N"/>
</dbReference>
<dbReference type="Gene3D" id="3.30.360.10">
    <property type="entry name" value="Dihydrodipicolinate Reductase, domain 2"/>
    <property type="match status" value="1"/>
</dbReference>
<dbReference type="Pfam" id="PF01408">
    <property type="entry name" value="GFO_IDH_MocA"/>
    <property type="match status" value="1"/>
</dbReference>
<dbReference type="PANTHER" id="PTHR43377">
    <property type="entry name" value="BILIVERDIN REDUCTASE A"/>
    <property type="match status" value="1"/>
</dbReference>
<dbReference type="AlphaFoldDB" id="A0A9N8DTJ5"/>
<dbReference type="PANTHER" id="PTHR43377:SF1">
    <property type="entry name" value="BILIVERDIN REDUCTASE A"/>
    <property type="match status" value="1"/>
</dbReference>
<dbReference type="OrthoDB" id="6417021at2759"/>
<proteinExistence type="predicted"/>
<dbReference type="InterPro" id="IPR036291">
    <property type="entry name" value="NAD(P)-bd_dom_sf"/>
</dbReference>
<dbReference type="Gene3D" id="3.40.50.720">
    <property type="entry name" value="NAD(P)-binding Rossmann-like Domain"/>
    <property type="match status" value="1"/>
</dbReference>
<dbReference type="InterPro" id="IPR051450">
    <property type="entry name" value="Gfo/Idh/MocA_Oxidoreductases"/>
</dbReference>
<name>A0A9N8DTJ5_9STRA</name>
<evidence type="ECO:0000313" key="2">
    <source>
        <dbReference type="EMBL" id="CAB9508773.1"/>
    </source>
</evidence>
<dbReference type="GO" id="GO:0000166">
    <property type="term" value="F:nucleotide binding"/>
    <property type="evidence" value="ECO:0007669"/>
    <property type="project" value="InterPro"/>
</dbReference>
<dbReference type="SUPFAM" id="SSF51735">
    <property type="entry name" value="NAD(P)-binding Rossmann-fold domains"/>
    <property type="match status" value="1"/>
</dbReference>
<reference evidence="2" key="1">
    <citation type="submission" date="2020-06" db="EMBL/GenBank/DDBJ databases">
        <authorList>
            <consortium name="Plant Systems Biology data submission"/>
        </authorList>
    </citation>
    <scope>NUCLEOTIDE SEQUENCE</scope>
    <source>
        <strain evidence="2">D6</strain>
    </source>
</reference>
<protein>
    <submittedName>
        <fullName evidence="2">1-dehydrogenase</fullName>
    </submittedName>
</protein>
<evidence type="ECO:0000259" key="1">
    <source>
        <dbReference type="Pfam" id="PF01408"/>
    </source>
</evidence>
<accession>A0A9N8DTJ5</accession>